<dbReference type="EMBL" id="CACVKT020009086">
    <property type="protein sequence ID" value="CAC5420276.1"/>
    <property type="molecule type" value="Genomic_DNA"/>
</dbReference>
<comment type="similarity">
    <text evidence="2">Belongs to the ninjurin family.</text>
</comment>
<dbReference type="Proteomes" id="UP000507470">
    <property type="component" value="Unassembled WGS sequence"/>
</dbReference>
<name>A0A6J8EK41_MYTCO</name>
<evidence type="ECO:0000313" key="9">
    <source>
        <dbReference type="EMBL" id="CAC5420276.1"/>
    </source>
</evidence>
<feature type="compositionally biased region" description="Polar residues" evidence="7">
    <location>
        <begin position="1"/>
        <end position="12"/>
    </location>
</feature>
<keyword evidence="3 8" id="KW-0812">Transmembrane</keyword>
<dbReference type="InterPro" id="IPR007007">
    <property type="entry name" value="Ninjurin"/>
</dbReference>
<organism evidence="9 10">
    <name type="scientific">Mytilus coruscus</name>
    <name type="common">Sea mussel</name>
    <dbReference type="NCBI Taxonomy" id="42192"/>
    <lineage>
        <taxon>Eukaryota</taxon>
        <taxon>Metazoa</taxon>
        <taxon>Spiralia</taxon>
        <taxon>Lophotrochozoa</taxon>
        <taxon>Mollusca</taxon>
        <taxon>Bivalvia</taxon>
        <taxon>Autobranchia</taxon>
        <taxon>Pteriomorphia</taxon>
        <taxon>Mytilida</taxon>
        <taxon>Mytiloidea</taxon>
        <taxon>Mytilidae</taxon>
        <taxon>Mytilinae</taxon>
        <taxon>Mytilus</taxon>
    </lineage>
</organism>
<proteinExistence type="inferred from homology"/>
<dbReference type="PANTHER" id="PTHR12316">
    <property type="entry name" value="NINJURIN-RELATED"/>
    <property type="match status" value="1"/>
</dbReference>
<dbReference type="PANTHER" id="PTHR12316:SF17">
    <property type="entry name" value="NINJURIN C, ISOFORM D"/>
    <property type="match status" value="1"/>
</dbReference>
<evidence type="ECO:0000256" key="6">
    <source>
        <dbReference type="ARBA" id="ARBA00023136"/>
    </source>
</evidence>
<dbReference type="AlphaFoldDB" id="A0A6J8EK41"/>
<feature type="compositionally biased region" description="Basic and acidic residues" evidence="7">
    <location>
        <begin position="32"/>
        <end position="42"/>
    </location>
</feature>
<dbReference type="OrthoDB" id="10037074at2759"/>
<keyword evidence="10" id="KW-1185">Reference proteome</keyword>
<feature type="region of interest" description="Disordered" evidence="7">
    <location>
        <begin position="1"/>
        <end position="55"/>
    </location>
</feature>
<dbReference type="Pfam" id="PF04923">
    <property type="entry name" value="Ninjurin"/>
    <property type="match status" value="1"/>
</dbReference>
<evidence type="ECO:0008006" key="11">
    <source>
        <dbReference type="Google" id="ProtNLM"/>
    </source>
</evidence>
<feature type="transmembrane region" description="Helical" evidence="8">
    <location>
        <begin position="188"/>
        <end position="211"/>
    </location>
</feature>
<keyword evidence="6 8" id="KW-0472">Membrane</keyword>
<gene>
    <name evidence="9" type="ORF">MCOR_52512</name>
</gene>
<evidence type="ECO:0000256" key="2">
    <source>
        <dbReference type="ARBA" id="ARBA00008141"/>
    </source>
</evidence>
<evidence type="ECO:0000256" key="8">
    <source>
        <dbReference type="SAM" id="Phobius"/>
    </source>
</evidence>
<evidence type="ECO:0000256" key="1">
    <source>
        <dbReference type="ARBA" id="ARBA00004141"/>
    </source>
</evidence>
<sequence length="220" mass="24236">MATSSDETTPLNQVVIGGTSNDDENTLLSSDDPPHEGQDVVEGKNTLGEEETDNTSNTIVKNKFQSRREVTKGLYDVALLMANVSQLKSVLDSDDSTYYMALVCLLSLSISLHLISAILLYVLLIIEKNAKNKQQHEAVNINSKERYQTQQSTSTPTPAYESVKTAVCTNCSAVTTCCRCWKIYKIDIIATFCVFGVTVLNIFITAFGSSIKSKFTMDHK</sequence>
<accession>A0A6J8EK41</accession>
<protein>
    <recommendedName>
        <fullName evidence="11">Ninjurin-2</fullName>
    </recommendedName>
</protein>
<dbReference type="GO" id="GO:0007155">
    <property type="term" value="P:cell adhesion"/>
    <property type="evidence" value="ECO:0007669"/>
    <property type="project" value="UniProtKB-KW"/>
</dbReference>
<reference evidence="9 10" key="1">
    <citation type="submission" date="2020-06" db="EMBL/GenBank/DDBJ databases">
        <authorList>
            <person name="Li R."/>
            <person name="Bekaert M."/>
        </authorList>
    </citation>
    <scope>NUCLEOTIDE SEQUENCE [LARGE SCALE GENOMIC DNA]</scope>
    <source>
        <strain evidence="10">wild</strain>
    </source>
</reference>
<evidence type="ECO:0000256" key="5">
    <source>
        <dbReference type="ARBA" id="ARBA00022989"/>
    </source>
</evidence>
<evidence type="ECO:0000256" key="7">
    <source>
        <dbReference type="SAM" id="MobiDB-lite"/>
    </source>
</evidence>
<evidence type="ECO:0000256" key="4">
    <source>
        <dbReference type="ARBA" id="ARBA00022889"/>
    </source>
</evidence>
<comment type="subcellular location">
    <subcellularLocation>
        <location evidence="1">Membrane</location>
        <topology evidence="1">Multi-pass membrane protein</topology>
    </subcellularLocation>
</comment>
<dbReference type="GO" id="GO:0016020">
    <property type="term" value="C:membrane"/>
    <property type="evidence" value="ECO:0007669"/>
    <property type="project" value="UniProtKB-SubCell"/>
</dbReference>
<keyword evidence="5 8" id="KW-1133">Transmembrane helix</keyword>
<evidence type="ECO:0000313" key="10">
    <source>
        <dbReference type="Proteomes" id="UP000507470"/>
    </source>
</evidence>
<feature type="transmembrane region" description="Helical" evidence="8">
    <location>
        <begin position="97"/>
        <end position="126"/>
    </location>
</feature>
<keyword evidence="4" id="KW-0130">Cell adhesion</keyword>
<dbReference type="GO" id="GO:0042246">
    <property type="term" value="P:tissue regeneration"/>
    <property type="evidence" value="ECO:0007669"/>
    <property type="project" value="InterPro"/>
</dbReference>
<evidence type="ECO:0000256" key="3">
    <source>
        <dbReference type="ARBA" id="ARBA00022692"/>
    </source>
</evidence>